<gene>
    <name evidence="2" type="ORF">ATANTOWER_027588</name>
</gene>
<protein>
    <submittedName>
        <fullName evidence="2">Uncharacterized protein</fullName>
    </submittedName>
</protein>
<evidence type="ECO:0000313" key="3">
    <source>
        <dbReference type="Proteomes" id="UP001345963"/>
    </source>
</evidence>
<proteinExistence type="predicted"/>
<evidence type="ECO:0000313" key="2">
    <source>
        <dbReference type="EMBL" id="MED6243823.1"/>
    </source>
</evidence>
<dbReference type="EMBL" id="JAHUTI010036261">
    <property type="protein sequence ID" value="MED6243823.1"/>
    <property type="molecule type" value="Genomic_DNA"/>
</dbReference>
<accession>A0ABU7B291</accession>
<sequence>MRAKDIQRPTEHRKPQENRCQDYHTPPGVETGRPPQLLNLGWASLGWCQNLSDPGPDADQPAPTPVPNYHHPLERGPRTTEGSTRSKPAQQPQPTQDETLPTPQ</sequence>
<name>A0ABU7B291_9TELE</name>
<feature type="compositionally biased region" description="Polar residues" evidence="1">
    <location>
        <begin position="80"/>
        <end position="104"/>
    </location>
</feature>
<evidence type="ECO:0000256" key="1">
    <source>
        <dbReference type="SAM" id="MobiDB-lite"/>
    </source>
</evidence>
<reference evidence="2 3" key="1">
    <citation type="submission" date="2021-07" db="EMBL/GenBank/DDBJ databases">
        <authorList>
            <person name="Palmer J.M."/>
        </authorList>
    </citation>
    <scope>NUCLEOTIDE SEQUENCE [LARGE SCALE GENOMIC DNA]</scope>
    <source>
        <strain evidence="2 3">AT_MEX2019</strain>
        <tissue evidence="2">Muscle</tissue>
    </source>
</reference>
<keyword evidence="3" id="KW-1185">Reference proteome</keyword>
<organism evidence="2 3">
    <name type="scientific">Ataeniobius toweri</name>
    <dbReference type="NCBI Taxonomy" id="208326"/>
    <lineage>
        <taxon>Eukaryota</taxon>
        <taxon>Metazoa</taxon>
        <taxon>Chordata</taxon>
        <taxon>Craniata</taxon>
        <taxon>Vertebrata</taxon>
        <taxon>Euteleostomi</taxon>
        <taxon>Actinopterygii</taxon>
        <taxon>Neopterygii</taxon>
        <taxon>Teleostei</taxon>
        <taxon>Neoteleostei</taxon>
        <taxon>Acanthomorphata</taxon>
        <taxon>Ovalentaria</taxon>
        <taxon>Atherinomorphae</taxon>
        <taxon>Cyprinodontiformes</taxon>
        <taxon>Goodeidae</taxon>
        <taxon>Ataeniobius</taxon>
    </lineage>
</organism>
<feature type="compositionally biased region" description="Basic and acidic residues" evidence="1">
    <location>
        <begin position="1"/>
        <end position="22"/>
    </location>
</feature>
<feature type="region of interest" description="Disordered" evidence="1">
    <location>
        <begin position="1"/>
        <end position="104"/>
    </location>
</feature>
<comment type="caution">
    <text evidence="2">The sequence shown here is derived from an EMBL/GenBank/DDBJ whole genome shotgun (WGS) entry which is preliminary data.</text>
</comment>
<dbReference type="Proteomes" id="UP001345963">
    <property type="component" value="Unassembled WGS sequence"/>
</dbReference>